<dbReference type="AlphaFoldDB" id="A0A9W4MAV2"/>
<feature type="region of interest" description="Disordered" evidence="1">
    <location>
        <begin position="1"/>
        <end position="30"/>
    </location>
</feature>
<keyword evidence="2" id="KW-0132">Cell division</keyword>
<evidence type="ECO:0000256" key="1">
    <source>
        <dbReference type="SAM" id="MobiDB-lite"/>
    </source>
</evidence>
<reference evidence="2" key="1">
    <citation type="submission" date="2021-06" db="EMBL/GenBank/DDBJ databases">
        <authorList>
            <person name="Arsene-Ploetze F."/>
        </authorList>
    </citation>
    <scope>NUCLEOTIDE SEQUENCE</scope>
    <source>
        <strain evidence="2">SBRY1</strain>
    </source>
</reference>
<sequence length="98" mass="10775">MCPSPTPTRSAVGFGRELPGRHRDKDADARLHPEPDRWRAARSEVLSVLRGVMPVVRRKTVGPPLLPAALSRRLFPSGAAAGLGVPLRRGPLWRALRR</sequence>
<accession>A0A9W4MAV2</accession>
<dbReference type="EMBL" id="CAJVAX010000017">
    <property type="protein sequence ID" value="CAG7637008.1"/>
    <property type="molecule type" value="Genomic_DNA"/>
</dbReference>
<evidence type="ECO:0000313" key="2">
    <source>
        <dbReference type="EMBL" id="CAG7637008.1"/>
    </source>
</evidence>
<dbReference type="Proteomes" id="UP001153328">
    <property type="component" value="Unassembled WGS sequence"/>
</dbReference>
<protein>
    <submittedName>
        <fullName evidence="2">Cell division protein FtsK</fullName>
    </submittedName>
</protein>
<feature type="compositionally biased region" description="Basic and acidic residues" evidence="1">
    <location>
        <begin position="18"/>
        <end position="30"/>
    </location>
</feature>
<name>A0A9W4MAV2_9ACTN</name>
<keyword evidence="2" id="KW-0131">Cell cycle</keyword>
<comment type="caution">
    <text evidence="2">The sequence shown here is derived from an EMBL/GenBank/DDBJ whole genome shotgun (WGS) entry which is preliminary data.</text>
</comment>
<organism evidence="2 3">
    <name type="scientific">Actinacidiphila bryophytorum</name>
    <dbReference type="NCBI Taxonomy" id="1436133"/>
    <lineage>
        <taxon>Bacteria</taxon>
        <taxon>Bacillati</taxon>
        <taxon>Actinomycetota</taxon>
        <taxon>Actinomycetes</taxon>
        <taxon>Kitasatosporales</taxon>
        <taxon>Streptomycetaceae</taxon>
        <taxon>Actinacidiphila</taxon>
    </lineage>
</organism>
<evidence type="ECO:0000313" key="3">
    <source>
        <dbReference type="Proteomes" id="UP001153328"/>
    </source>
</evidence>
<gene>
    <name evidence="2" type="ORF">SBRY_30078</name>
</gene>
<keyword evidence="3" id="KW-1185">Reference proteome</keyword>
<dbReference type="GO" id="GO:0051301">
    <property type="term" value="P:cell division"/>
    <property type="evidence" value="ECO:0007669"/>
    <property type="project" value="UniProtKB-KW"/>
</dbReference>
<proteinExistence type="predicted"/>